<dbReference type="GO" id="GO:0000976">
    <property type="term" value="F:transcription cis-regulatory region binding"/>
    <property type="evidence" value="ECO:0007669"/>
    <property type="project" value="TreeGrafter"/>
</dbReference>
<dbReference type="InterPro" id="IPR001647">
    <property type="entry name" value="HTH_TetR"/>
</dbReference>
<dbReference type="GO" id="GO:0003700">
    <property type="term" value="F:DNA-binding transcription factor activity"/>
    <property type="evidence" value="ECO:0007669"/>
    <property type="project" value="TreeGrafter"/>
</dbReference>
<accession>A0A1M5LC45</accession>
<proteinExistence type="predicted"/>
<reference evidence="4 5" key="1">
    <citation type="submission" date="2016-11" db="EMBL/GenBank/DDBJ databases">
        <authorList>
            <person name="Jaros S."/>
            <person name="Januszkiewicz K."/>
            <person name="Wedrychowicz H."/>
        </authorList>
    </citation>
    <scope>NUCLEOTIDE SEQUENCE [LARGE SCALE GENOMIC DNA]</scope>
    <source>
        <strain evidence="4 5">DSM 45627</strain>
    </source>
</reference>
<dbReference type="InterPro" id="IPR009057">
    <property type="entry name" value="Homeodomain-like_sf"/>
</dbReference>
<organism evidence="4 5">
    <name type="scientific">Jatrophihabitans endophyticus</name>
    <dbReference type="NCBI Taxonomy" id="1206085"/>
    <lineage>
        <taxon>Bacteria</taxon>
        <taxon>Bacillati</taxon>
        <taxon>Actinomycetota</taxon>
        <taxon>Actinomycetes</taxon>
        <taxon>Jatrophihabitantales</taxon>
        <taxon>Jatrophihabitantaceae</taxon>
        <taxon>Jatrophihabitans</taxon>
    </lineage>
</organism>
<dbReference type="PANTHER" id="PTHR30055">
    <property type="entry name" value="HTH-TYPE TRANSCRIPTIONAL REGULATOR RUTR"/>
    <property type="match status" value="1"/>
</dbReference>
<dbReference type="PRINTS" id="PR00455">
    <property type="entry name" value="HTHTETR"/>
</dbReference>
<dbReference type="Gene3D" id="1.10.357.10">
    <property type="entry name" value="Tetracycline Repressor, domain 2"/>
    <property type="match status" value="1"/>
</dbReference>
<evidence type="ECO:0000256" key="1">
    <source>
        <dbReference type="ARBA" id="ARBA00023125"/>
    </source>
</evidence>
<dbReference type="SUPFAM" id="SSF48498">
    <property type="entry name" value="Tetracyclin repressor-like, C-terminal domain"/>
    <property type="match status" value="1"/>
</dbReference>
<dbReference type="Proteomes" id="UP000186132">
    <property type="component" value="Unassembled WGS sequence"/>
</dbReference>
<evidence type="ECO:0000313" key="4">
    <source>
        <dbReference type="EMBL" id="SHG62546.1"/>
    </source>
</evidence>
<evidence type="ECO:0000259" key="3">
    <source>
        <dbReference type="PROSITE" id="PS50977"/>
    </source>
</evidence>
<dbReference type="Gene3D" id="1.10.10.60">
    <property type="entry name" value="Homeodomain-like"/>
    <property type="match status" value="1"/>
</dbReference>
<dbReference type="PANTHER" id="PTHR30055:SF235">
    <property type="entry name" value="TRANSCRIPTIONAL REGULATORY PROTEIN"/>
    <property type="match status" value="1"/>
</dbReference>
<evidence type="ECO:0000256" key="2">
    <source>
        <dbReference type="PROSITE-ProRule" id="PRU00335"/>
    </source>
</evidence>
<sequence>MNKPRGRGRPAHPTGARDAILAVAQRRFVREGYEAVTLRSVAAEAGVDVAAVSYHFGSKKGLFGAALALSTNPADVIAEVFAGPAATAPQRLVRRVLQAWDDEEDGAKLRRLGQRAVGDPDVARLVREMFEREMTPVIVGHIGGADAQLRAATVISVIGGLIIGRYLVGIEPLASLPADELVARLAPLVRVALAGARAAETPRRRPG</sequence>
<dbReference type="PROSITE" id="PS50977">
    <property type="entry name" value="HTH_TETR_2"/>
    <property type="match status" value="1"/>
</dbReference>
<dbReference type="SUPFAM" id="SSF46689">
    <property type="entry name" value="Homeodomain-like"/>
    <property type="match status" value="1"/>
</dbReference>
<gene>
    <name evidence="4" type="ORF">SAMN05443575_2409</name>
</gene>
<dbReference type="AlphaFoldDB" id="A0A1M5LC45"/>
<dbReference type="STRING" id="1206085.SAMN05443575_2409"/>
<evidence type="ECO:0000313" key="5">
    <source>
        <dbReference type="Proteomes" id="UP000186132"/>
    </source>
</evidence>
<dbReference type="InterPro" id="IPR036271">
    <property type="entry name" value="Tet_transcr_reg_TetR-rel_C_sf"/>
</dbReference>
<dbReference type="Pfam" id="PF00440">
    <property type="entry name" value="TetR_N"/>
    <property type="match status" value="1"/>
</dbReference>
<keyword evidence="1 2" id="KW-0238">DNA-binding</keyword>
<dbReference type="EMBL" id="FQVU01000003">
    <property type="protein sequence ID" value="SHG62546.1"/>
    <property type="molecule type" value="Genomic_DNA"/>
</dbReference>
<dbReference type="RefSeq" id="WP_073390500.1">
    <property type="nucleotide sequence ID" value="NZ_FQVU01000003.1"/>
</dbReference>
<feature type="DNA-binding region" description="H-T-H motif" evidence="2">
    <location>
        <begin position="37"/>
        <end position="56"/>
    </location>
</feature>
<keyword evidence="5" id="KW-1185">Reference proteome</keyword>
<feature type="domain" description="HTH tetR-type" evidence="3">
    <location>
        <begin position="14"/>
        <end position="74"/>
    </location>
</feature>
<dbReference type="OrthoDB" id="9816296at2"/>
<dbReference type="InterPro" id="IPR041678">
    <property type="entry name" value="TetR_C_16"/>
</dbReference>
<dbReference type="InterPro" id="IPR050109">
    <property type="entry name" value="HTH-type_TetR-like_transc_reg"/>
</dbReference>
<name>A0A1M5LC45_9ACTN</name>
<dbReference type="Pfam" id="PF17920">
    <property type="entry name" value="TetR_C_16"/>
    <property type="match status" value="1"/>
</dbReference>
<protein>
    <submittedName>
        <fullName evidence="4">Transcriptional regulator, TetR family</fullName>
    </submittedName>
</protein>